<keyword evidence="6" id="KW-0408">Iron</keyword>
<dbReference type="InterPro" id="IPR006963">
    <property type="entry name" value="Mopterin_OxRdtase_4Fe-4S_dom"/>
</dbReference>
<comment type="caution">
    <text evidence="9">The sequence shown here is derived from an EMBL/GenBank/DDBJ whole genome shotgun (WGS) entry which is preliminary data.</text>
</comment>
<comment type="similarity">
    <text evidence="2">Belongs to the prokaryotic molybdopterin-containing oxidoreductase family.</text>
</comment>
<dbReference type="Proteomes" id="UP001379235">
    <property type="component" value="Unassembled WGS sequence"/>
</dbReference>
<dbReference type="Gene3D" id="3.30.2070.10">
    <property type="entry name" value="Formate dehydrogenase/DMSO reductase"/>
    <property type="match status" value="1"/>
</dbReference>
<dbReference type="InterPro" id="IPR006656">
    <property type="entry name" value="Mopterin_OxRdtase"/>
</dbReference>
<keyword evidence="7" id="KW-0411">Iron-sulfur</keyword>
<dbReference type="EMBL" id="JBBHJY010000005">
    <property type="protein sequence ID" value="MEJ6010558.1"/>
    <property type="molecule type" value="Genomic_DNA"/>
</dbReference>
<dbReference type="PANTHER" id="PTHR43742">
    <property type="entry name" value="TRIMETHYLAMINE-N-OXIDE REDUCTASE"/>
    <property type="match status" value="1"/>
</dbReference>
<dbReference type="InterPro" id="IPR006655">
    <property type="entry name" value="Mopterin_OxRdtase_prok_CS"/>
</dbReference>
<dbReference type="Gene3D" id="2.20.25.90">
    <property type="entry name" value="ADC-like domains"/>
    <property type="match status" value="1"/>
</dbReference>
<dbReference type="InterPro" id="IPR006657">
    <property type="entry name" value="MoPterin_dinucl-bd_dom"/>
</dbReference>
<feature type="domain" description="4Fe-4S Mo/W bis-MGD-type" evidence="8">
    <location>
        <begin position="12"/>
        <end position="69"/>
    </location>
</feature>
<evidence type="ECO:0000256" key="2">
    <source>
        <dbReference type="ARBA" id="ARBA00010312"/>
    </source>
</evidence>
<dbReference type="Pfam" id="PF04879">
    <property type="entry name" value="Molybdop_Fe4S4"/>
    <property type="match status" value="1"/>
</dbReference>
<accession>A0ABU8S9C4</accession>
<protein>
    <submittedName>
        <fullName evidence="9">Molybdopterin-dependent oxidoreductase</fullName>
    </submittedName>
</protein>
<evidence type="ECO:0000313" key="10">
    <source>
        <dbReference type="Proteomes" id="UP001379235"/>
    </source>
</evidence>
<keyword evidence="4" id="KW-0479">Metal-binding</keyword>
<dbReference type="SUPFAM" id="SSF53706">
    <property type="entry name" value="Formate dehydrogenase/DMSO reductase, domains 1-3"/>
    <property type="match status" value="1"/>
</dbReference>
<evidence type="ECO:0000256" key="4">
    <source>
        <dbReference type="ARBA" id="ARBA00022723"/>
    </source>
</evidence>
<evidence type="ECO:0000256" key="5">
    <source>
        <dbReference type="ARBA" id="ARBA00023002"/>
    </source>
</evidence>
<organism evidence="9 10">
    <name type="scientific">Novosphingobium aquae</name>
    <dbReference type="NCBI Taxonomy" id="3133435"/>
    <lineage>
        <taxon>Bacteria</taxon>
        <taxon>Pseudomonadati</taxon>
        <taxon>Pseudomonadota</taxon>
        <taxon>Alphaproteobacteria</taxon>
        <taxon>Sphingomonadales</taxon>
        <taxon>Sphingomonadaceae</taxon>
        <taxon>Novosphingobium</taxon>
    </lineage>
</organism>
<dbReference type="SUPFAM" id="SSF50692">
    <property type="entry name" value="ADC-like"/>
    <property type="match status" value="1"/>
</dbReference>
<reference evidence="9 10" key="1">
    <citation type="submission" date="2024-03" db="EMBL/GenBank/DDBJ databases">
        <authorList>
            <person name="Jo J.-H."/>
        </authorList>
    </citation>
    <scope>NUCLEOTIDE SEQUENCE [LARGE SCALE GENOMIC DNA]</scope>
    <source>
        <strain evidence="9 10">AS3R-12</strain>
    </source>
</reference>
<gene>
    <name evidence="9" type="ORF">WG900_11595</name>
</gene>
<dbReference type="PROSITE" id="PS51669">
    <property type="entry name" value="4FE4S_MOW_BIS_MGD"/>
    <property type="match status" value="1"/>
</dbReference>
<dbReference type="PANTHER" id="PTHR43742:SF6">
    <property type="entry name" value="OXIDOREDUCTASE YYAE-RELATED"/>
    <property type="match status" value="1"/>
</dbReference>
<evidence type="ECO:0000313" key="9">
    <source>
        <dbReference type="EMBL" id="MEJ6010558.1"/>
    </source>
</evidence>
<evidence type="ECO:0000256" key="3">
    <source>
        <dbReference type="ARBA" id="ARBA00022505"/>
    </source>
</evidence>
<dbReference type="SMART" id="SM00926">
    <property type="entry name" value="Molybdop_Fe4S4"/>
    <property type="match status" value="1"/>
</dbReference>
<comment type="cofactor">
    <cofactor evidence="1">
        <name>Mo-bis(molybdopterin guanine dinucleotide)</name>
        <dbReference type="ChEBI" id="CHEBI:60539"/>
    </cofactor>
</comment>
<dbReference type="CDD" id="cd02766">
    <property type="entry name" value="MopB_3"/>
    <property type="match status" value="1"/>
</dbReference>
<sequence length="687" mass="74495">MREDRSAMNSLSTTVKGACGHDCPDTCGWVVTVEQGRATALVGDRDHPFTRGTLCAKVNHYLEKVYHPERVLHPLKRVGPKGAGKFERVSWGEALADIAARWQAIIGEHGPEAILPYSSAGVQGLVQQASLDMRLFGALGASRLERNICGAVAAAGMTATLGVGSGIDPEDVARAKLIVLWGTNTVVTNLHYWPQVKAAQKAGATLVVIDPVRTRTAQEADWHIQPLPGSDAALAMAVMHVMHRDGLVDEDYVRTHAVGYDALVERLPAHSPEAMAPIVGLPVAEIERFARLYATTQPSLLRPLIGIEHHINGAMQFRAVSCLPVLSGAFRHRGGGIARSTHALHYAALDMQSVERPDLWQPARTLNMRDLGKDLCDPALSPPVKALMVYGANPAVTIPNQALVAQGLAREDLFTVVHDLFVTDTARFADYVLPATSQIEHLDLSPAWGHLYLALNRPAIAPPGEALCNTELFRRLAKALGRTEPWLYDSDESMIRAALASGHPWLEGVTYERIWDDGHARLSAPEDWRPFADGGFPTPTGKAELWSDTLAAMGQDPLPGVGAIRREAGLQLITGKAHAFLNSGYSHMNPHRKRAGELFIELDPADAKARGLDEGMKVRVHNALGEVHARCRLSDRLRPGIAWMPFGHLEDASGVRRGVNVLTDEAPTDWGGGAGYYDAFVEVELVG</sequence>
<evidence type="ECO:0000256" key="6">
    <source>
        <dbReference type="ARBA" id="ARBA00023004"/>
    </source>
</evidence>
<dbReference type="Gene3D" id="2.40.40.20">
    <property type="match status" value="1"/>
</dbReference>
<dbReference type="Gene3D" id="3.40.50.740">
    <property type="match status" value="1"/>
</dbReference>
<keyword evidence="10" id="KW-1185">Reference proteome</keyword>
<dbReference type="Pfam" id="PF01568">
    <property type="entry name" value="Molydop_binding"/>
    <property type="match status" value="1"/>
</dbReference>
<proteinExistence type="inferred from homology"/>
<dbReference type="Pfam" id="PF00384">
    <property type="entry name" value="Molybdopterin"/>
    <property type="match status" value="1"/>
</dbReference>
<dbReference type="InterPro" id="IPR009010">
    <property type="entry name" value="Asp_de-COase-like_dom_sf"/>
</dbReference>
<evidence type="ECO:0000259" key="8">
    <source>
        <dbReference type="PROSITE" id="PS51669"/>
    </source>
</evidence>
<name>A0ABU8S9C4_9SPHN</name>
<dbReference type="RefSeq" id="WP_339967272.1">
    <property type="nucleotide sequence ID" value="NZ_JBBHJY010000005.1"/>
</dbReference>
<dbReference type="InterPro" id="IPR050612">
    <property type="entry name" value="Prok_Mopterin_Oxidored"/>
</dbReference>
<evidence type="ECO:0000256" key="1">
    <source>
        <dbReference type="ARBA" id="ARBA00001942"/>
    </source>
</evidence>
<dbReference type="PROSITE" id="PS00490">
    <property type="entry name" value="MOLYBDOPTERIN_PROK_2"/>
    <property type="match status" value="1"/>
</dbReference>
<dbReference type="Gene3D" id="3.40.228.10">
    <property type="entry name" value="Dimethylsulfoxide Reductase, domain 2"/>
    <property type="match status" value="1"/>
</dbReference>
<evidence type="ECO:0000256" key="7">
    <source>
        <dbReference type="ARBA" id="ARBA00023014"/>
    </source>
</evidence>
<keyword evidence="5" id="KW-0560">Oxidoreductase</keyword>
<keyword evidence="3" id="KW-0500">Molybdenum</keyword>